<accession>A0A7Y0RC15</accession>
<evidence type="ECO:0000256" key="1">
    <source>
        <dbReference type="SAM" id="Phobius"/>
    </source>
</evidence>
<evidence type="ECO:0000313" key="3">
    <source>
        <dbReference type="Proteomes" id="UP000567186"/>
    </source>
</evidence>
<dbReference type="AlphaFoldDB" id="A0A7Y0RC15"/>
<keyword evidence="3" id="KW-1185">Reference proteome</keyword>
<dbReference type="Proteomes" id="UP000567186">
    <property type="component" value="Unassembled WGS sequence"/>
</dbReference>
<proteinExistence type="predicted"/>
<gene>
    <name evidence="2" type="ORF">HIU99_07630</name>
</gene>
<dbReference type="RefSeq" id="WP_135955887.1">
    <property type="nucleotide sequence ID" value="NZ_JABCKY010000001.1"/>
</dbReference>
<feature type="transmembrane region" description="Helical" evidence="1">
    <location>
        <begin position="106"/>
        <end position="125"/>
    </location>
</feature>
<keyword evidence="1" id="KW-1133">Transmembrane helix</keyword>
<dbReference type="EMBL" id="JABCKY010000001">
    <property type="protein sequence ID" value="NMT63469.1"/>
    <property type="molecule type" value="Genomic_DNA"/>
</dbReference>
<protein>
    <submittedName>
        <fullName evidence="2">Uncharacterized protein</fullName>
    </submittedName>
</protein>
<name>A0A7Y0RC15_9GAMM</name>
<sequence length="137" mass="15299">MISELLTNQYSKVVMPMFAVAAVNIGFSYSVTENNYAGLVFLVLAGILIVFSKLTYFIVEKNIVRIEFKNKPEKDKFLLFASYLRLIGLSIAIGISLMSLAQYSGMQISAACIILVLYLSGTEGYKFRSEMKKLSLI</sequence>
<feature type="transmembrane region" description="Helical" evidence="1">
    <location>
        <begin position="12"/>
        <end position="30"/>
    </location>
</feature>
<keyword evidence="1" id="KW-0812">Transmembrane</keyword>
<comment type="caution">
    <text evidence="2">The sequence shown here is derived from an EMBL/GenBank/DDBJ whole genome shotgun (WGS) entry which is preliminary data.</text>
</comment>
<reference evidence="2 3" key="1">
    <citation type="submission" date="2020-04" db="EMBL/GenBank/DDBJ databases">
        <title>Marinobacter oceani sp. nov., isolated from marine solar saltern.</title>
        <authorList>
            <person name="Chen X.-Y."/>
        </authorList>
    </citation>
    <scope>NUCLEOTIDE SEQUENCE [LARGE SCALE GENOMIC DNA]</scope>
    <source>
        <strain evidence="2 3">W62</strain>
    </source>
</reference>
<evidence type="ECO:0000313" key="2">
    <source>
        <dbReference type="EMBL" id="NMT63469.1"/>
    </source>
</evidence>
<feature type="transmembrane region" description="Helical" evidence="1">
    <location>
        <begin position="36"/>
        <end position="56"/>
    </location>
</feature>
<keyword evidence="1" id="KW-0472">Membrane</keyword>
<feature type="transmembrane region" description="Helical" evidence="1">
    <location>
        <begin position="77"/>
        <end position="100"/>
    </location>
</feature>
<organism evidence="2 3">
    <name type="scientific">Marinobacter orientalis</name>
    <dbReference type="NCBI Taxonomy" id="1928859"/>
    <lineage>
        <taxon>Bacteria</taxon>
        <taxon>Pseudomonadati</taxon>
        <taxon>Pseudomonadota</taxon>
        <taxon>Gammaproteobacteria</taxon>
        <taxon>Pseudomonadales</taxon>
        <taxon>Marinobacteraceae</taxon>
        <taxon>Marinobacter</taxon>
    </lineage>
</organism>